<feature type="domain" description="DUF397" evidence="1">
    <location>
        <begin position="7"/>
        <end position="57"/>
    </location>
</feature>
<dbReference type="EMBL" id="KR230088">
    <property type="protein sequence ID" value="ALK02284.1"/>
    <property type="molecule type" value="Genomic_DNA"/>
</dbReference>
<sequence length="128" mass="14012">MEIQVYWQKSSFSGAEGPNCLEIAGVPGALLVRESDAPGTVLSVGRAALAGLVAGVKAGEFDVQGGSGRFFCGGDRMRVSYWIAPGRRITMLTVFPKTRMREFAEAERARQAFKRCREEAHTLDEEEL</sequence>
<reference evidence="2" key="1">
    <citation type="submission" date="2015-04" db="EMBL/GenBank/DDBJ databases">
        <title>Activation and comparative analysis of cryptic xiamycin gene cluster from strict marine-derived Streptomyces sp. fxj 7.388.</title>
        <authorList>
            <person name="Yue C."/>
            <person name="Liu N."/>
            <person name="Lv Y."/>
            <person name="Liu M."/>
            <person name="Huang Y."/>
        </authorList>
    </citation>
    <scope>NUCLEOTIDE SEQUENCE</scope>
    <source>
        <strain evidence="2">FXJ7.388</strain>
    </source>
</reference>
<proteinExistence type="predicted"/>
<dbReference type="AlphaFoldDB" id="A0A0N7IS62"/>
<protein>
    <recommendedName>
        <fullName evidence="1">DUF397 domain-containing protein</fullName>
    </recommendedName>
</protein>
<organism evidence="2">
    <name type="scientific">Streptomyces sp. FXJ7.388</name>
    <dbReference type="NCBI Taxonomy" id="683271"/>
    <lineage>
        <taxon>Bacteria</taxon>
        <taxon>Bacillati</taxon>
        <taxon>Actinomycetota</taxon>
        <taxon>Actinomycetes</taxon>
        <taxon>Kitasatosporales</taxon>
        <taxon>Streptomycetaceae</taxon>
        <taxon>Streptomyces</taxon>
    </lineage>
</organism>
<dbReference type="InterPro" id="IPR007278">
    <property type="entry name" value="DUF397"/>
</dbReference>
<name>A0A0N7IS62_9ACTN</name>
<dbReference type="Pfam" id="PF04149">
    <property type="entry name" value="DUF397"/>
    <property type="match status" value="1"/>
</dbReference>
<accession>A0A0N7IS62</accession>
<evidence type="ECO:0000259" key="1">
    <source>
        <dbReference type="Pfam" id="PF04149"/>
    </source>
</evidence>
<evidence type="ECO:0000313" key="2">
    <source>
        <dbReference type="EMBL" id="ALK02284.1"/>
    </source>
</evidence>